<dbReference type="EMBL" id="JAXQNO010000022">
    <property type="protein sequence ID" value="KAK4767153.1"/>
    <property type="molecule type" value="Genomic_DNA"/>
</dbReference>
<keyword evidence="3" id="KW-1185">Reference proteome</keyword>
<accession>A0AAN7KM34</accession>
<dbReference type="Proteomes" id="UP001346149">
    <property type="component" value="Unassembled WGS sequence"/>
</dbReference>
<gene>
    <name evidence="2" type="ORF">SAY86_014903</name>
</gene>
<proteinExistence type="predicted"/>
<evidence type="ECO:0000256" key="1">
    <source>
        <dbReference type="SAM" id="MobiDB-lite"/>
    </source>
</evidence>
<feature type="region of interest" description="Disordered" evidence="1">
    <location>
        <begin position="40"/>
        <end position="64"/>
    </location>
</feature>
<organism evidence="2 3">
    <name type="scientific">Trapa natans</name>
    <name type="common">Water chestnut</name>
    <dbReference type="NCBI Taxonomy" id="22666"/>
    <lineage>
        <taxon>Eukaryota</taxon>
        <taxon>Viridiplantae</taxon>
        <taxon>Streptophyta</taxon>
        <taxon>Embryophyta</taxon>
        <taxon>Tracheophyta</taxon>
        <taxon>Spermatophyta</taxon>
        <taxon>Magnoliopsida</taxon>
        <taxon>eudicotyledons</taxon>
        <taxon>Gunneridae</taxon>
        <taxon>Pentapetalae</taxon>
        <taxon>rosids</taxon>
        <taxon>malvids</taxon>
        <taxon>Myrtales</taxon>
        <taxon>Lythraceae</taxon>
        <taxon>Trapa</taxon>
    </lineage>
</organism>
<sequence length="64" mass="7183">MAKAVVNQVGETYYHHNLKKAALVRLSFVHSSLKVLKFGPKKRNRASQPRRAAGRGGTFTLRYA</sequence>
<dbReference type="AlphaFoldDB" id="A0AAN7KM34"/>
<evidence type="ECO:0000313" key="2">
    <source>
        <dbReference type="EMBL" id="KAK4767153.1"/>
    </source>
</evidence>
<evidence type="ECO:0000313" key="3">
    <source>
        <dbReference type="Proteomes" id="UP001346149"/>
    </source>
</evidence>
<name>A0AAN7KM34_TRANT</name>
<comment type="caution">
    <text evidence="2">The sequence shown here is derived from an EMBL/GenBank/DDBJ whole genome shotgun (WGS) entry which is preliminary data.</text>
</comment>
<protein>
    <submittedName>
        <fullName evidence="2">Uncharacterized protein</fullName>
    </submittedName>
</protein>
<reference evidence="2 3" key="1">
    <citation type="journal article" date="2023" name="Hortic Res">
        <title>Pangenome of water caltrop reveals structural variations and asymmetric subgenome divergence after allopolyploidization.</title>
        <authorList>
            <person name="Zhang X."/>
            <person name="Chen Y."/>
            <person name="Wang L."/>
            <person name="Yuan Y."/>
            <person name="Fang M."/>
            <person name="Shi L."/>
            <person name="Lu R."/>
            <person name="Comes H.P."/>
            <person name="Ma Y."/>
            <person name="Chen Y."/>
            <person name="Huang G."/>
            <person name="Zhou Y."/>
            <person name="Zheng Z."/>
            <person name="Qiu Y."/>
        </authorList>
    </citation>
    <scope>NUCLEOTIDE SEQUENCE [LARGE SCALE GENOMIC DNA]</scope>
    <source>
        <strain evidence="2">F231</strain>
    </source>
</reference>